<dbReference type="Pfam" id="PF16363">
    <property type="entry name" value="GDP_Man_Dehyd"/>
    <property type="match status" value="1"/>
</dbReference>
<protein>
    <submittedName>
        <fullName evidence="2">NAD-dependent epimerase/dehydratase family protein</fullName>
    </submittedName>
</protein>
<evidence type="ECO:0000313" key="2">
    <source>
        <dbReference type="EMBL" id="TBR80165.1"/>
    </source>
</evidence>
<dbReference type="InterPro" id="IPR045869">
    <property type="entry name" value="Arna-like_SDR_e"/>
</dbReference>
<proteinExistence type="predicted"/>
<evidence type="ECO:0000259" key="1">
    <source>
        <dbReference type="Pfam" id="PF16363"/>
    </source>
</evidence>
<sequence>MDKNILVSGADGFIGSHLCESLVLKGFKVKALVQYNSFNSYGHLEKSPYLKEMEIISGDLRDSFFCEKLVQDVDIIFHLGALIAIPYSYMAPKSYVDTNVSGTLNLLEAAKKSGIELFIHTSTSEVYGSALYVPIDEKHPLQPQSPYSASKIAADMMALSYYHSFNLPLIIARPFNTYGPRQSARAIIPTIITQILNKEKELKLGDLTPTRDLNFVLDTCEGFISLLKLKNYGEVFNIGSSKEYSMQEVVMLIKKLLNSDIKIIQDEQRLRPKNSEVLRLCCDSSKLFNATGWKSKISLEEGLQKSIEYFKENLSSYKSNIYNV</sequence>
<comment type="caution">
    <text evidence="2">The sequence shown here is derived from an EMBL/GenBank/DDBJ whole genome shotgun (WGS) entry which is preliminary data.</text>
</comment>
<gene>
    <name evidence="2" type="ORF">DU473_06225</name>
</gene>
<dbReference type="OrthoDB" id="9802815at2"/>
<dbReference type="RefSeq" id="WP_131186747.1">
    <property type="nucleotide sequence ID" value="NZ_CP076657.1"/>
</dbReference>
<keyword evidence="3" id="KW-1185">Reference proteome</keyword>
<dbReference type="Proteomes" id="UP000292583">
    <property type="component" value="Unassembled WGS sequence"/>
</dbReference>
<dbReference type="SUPFAM" id="SSF51735">
    <property type="entry name" value="NAD(P)-binding Rossmann-fold domains"/>
    <property type="match status" value="1"/>
</dbReference>
<reference evidence="2 3" key="1">
    <citation type="submission" date="2018-07" db="EMBL/GenBank/DDBJ databases">
        <title>Campylobacter zealandensis sp. nov., isolated from birds and water in New Zealand.</title>
        <authorList>
            <person name="Wilkinson D.A."/>
            <person name="Biggs P.J."/>
            <person name="French N.P."/>
            <person name="Midwinter A.C."/>
        </authorList>
    </citation>
    <scope>NUCLEOTIDE SEQUENCE [LARGE SCALE GENOMIC DNA]</scope>
    <source>
        <strain evidence="2 3">B423b</strain>
    </source>
</reference>
<organism evidence="2 3">
    <name type="scientific">Campylobacter novaezeelandiae</name>
    <dbReference type="NCBI Taxonomy" id="2267891"/>
    <lineage>
        <taxon>Bacteria</taxon>
        <taxon>Pseudomonadati</taxon>
        <taxon>Campylobacterota</taxon>
        <taxon>Epsilonproteobacteria</taxon>
        <taxon>Campylobacterales</taxon>
        <taxon>Campylobacteraceae</taxon>
        <taxon>Campylobacter</taxon>
    </lineage>
</organism>
<dbReference type="AlphaFoldDB" id="A0A4Q9JVN0"/>
<accession>A0A4Q9JVN0</accession>
<feature type="domain" description="NAD(P)-binding" evidence="1">
    <location>
        <begin position="6"/>
        <end position="305"/>
    </location>
</feature>
<dbReference type="InterPro" id="IPR016040">
    <property type="entry name" value="NAD(P)-bd_dom"/>
</dbReference>
<dbReference type="Gene3D" id="3.90.25.10">
    <property type="entry name" value="UDP-galactose 4-epimerase, domain 1"/>
    <property type="match status" value="1"/>
</dbReference>
<dbReference type="InterPro" id="IPR036291">
    <property type="entry name" value="NAD(P)-bd_dom_sf"/>
</dbReference>
<evidence type="ECO:0000313" key="3">
    <source>
        <dbReference type="Proteomes" id="UP000292583"/>
    </source>
</evidence>
<dbReference type="GO" id="GO:0016831">
    <property type="term" value="F:carboxy-lyase activity"/>
    <property type="evidence" value="ECO:0007669"/>
    <property type="project" value="InterPro"/>
</dbReference>
<dbReference type="PANTHER" id="PTHR43000">
    <property type="entry name" value="DTDP-D-GLUCOSE 4,6-DEHYDRATASE-RELATED"/>
    <property type="match status" value="1"/>
</dbReference>
<dbReference type="CDD" id="cd05257">
    <property type="entry name" value="Arna_like_SDR_e"/>
    <property type="match status" value="1"/>
</dbReference>
<dbReference type="Gene3D" id="3.40.50.720">
    <property type="entry name" value="NAD(P)-binding Rossmann-like Domain"/>
    <property type="match status" value="1"/>
</dbReference>
<name>A0A4Q9JVN0_9BACT</name>
<dbReference type="EMBL" id="QPGR01000011">
    <property type="protein sequence ID" value="TBR80165.1"/>
    <property type="molecule type" value="Genomic_DNA"/>
</dbReference>